<dbReference type="Proteomes" id="UP000028878">
    <property type="component" value="Unassembled WGS sequence"/>
</dbReference>
<dbReference type="Gene3D" id="3.40.190.150">
    <property type="entry name" value="Bordetella uptake gene, domain 1"/>
    <property type="match status" value="1"/>
</dbReference>
<reference evidence="4" key="1">
    <citation type="submission" date="2014-02" db="EMBL/GenBank/DDBJ databases">
        <authorList>
            <person name="Gan H."/>
        </authorList>
    </citation>
    <scope>NUCLEOTIDE SEQUENCE [LARGE SCALE GENOMIC DNA]</scope>
    <source>
        <strain evidence="4">S1</strain>
    </source>
</reference>
<evidence type="ECO:0000256" key="1">
    <source>
        <dbReference type="ARBA" id="ARBA00006987"/>
    </source>
</evidence>
<feature type="signal peptide" evidence="2">
    <location>
        <begin position="1"/>
        <end position="28"/>
    </location>
</feature>
<name>A0A1L1PFS4_HYDIT</name>
<dbReference type="Pfam" id="PF03401">
    <property type="entry name" value="TctC"/>
    <property type="match status" value="1"/>
</dbReference>
<keyword evidence="2" id="KW-0732">Signal</keyword>
<dbReference type="RefSeq" id="WP_009518339.1">
    <property type="nucleotide sequence ID" value="NZ_CCAE010000031.1"/>
</dbReference>
<keyword evidence="4" id="KW-1185">Reference proteome</keyword>
<gene>
    <name evidence="3" type="ORF">BN948_03349</name>
</gene>
<sequence precursor="true">MKTPHLRRALCAALGGATLLAFASPALAQDAAWPTKPIRVIVTFPPGGSADAIVRAIAPRVSEKLGQPLVIENRPGAGGNIGLTAVAKAEPDGHTVGLGAAGALSANVSLYPQMPYDPIKDFKPVSMVAVIPFVFVGHPSVGVRTQAELIALAKRDPSKLTLGHGGNGTAMHLTASLFDQMAGTKIVQVAYRGSGPAAVDALAGQIPLAVTDLPAALPHIRAGKLQAFSVTSAKRVPALPDVPTVAEAGLPGYESVGWFGIVAPAATPDAVVTKLNAALADALNDPATQATIRGLGVEPAPTTPKAFGDYIKSETTKWAKVIRTAGIKLE</sequence>
<organism evidence="3 4">
    <name type="scientific">Hydrogenophaga intermedia</name>
    <dbReference type="NCBI Taxonomy" id="65786"/>
    <lineage>
        <taxon>Bacteria</taxon>
        <taxon>Pseudomonadati</taxon>
        <taxon>Pseudomonadota</taxon>
        <taxon>Betaproteobacteria</taxon>
        <taxon>Burkholderiales</taxon>
        <taxon>Comamonadaceae</taxon>
        <taxon>Hydrogenophaga</taxon>
    </lineage>
</organism>
<feature type="chain" id="PRO_5009681468" evidence="2">
    <location>
        <begin position="29"/>
        <end position="330"/>
    </location>
</feature>
<dbReference type="PANTHER" id="PTHR42928">
    <property type="entry name" value="TRICARBOXYLATE-BINDING PROTEIN"/>
    <property type="match status" value="1"/>
</dbReference>
<evidence type="ECO:0000313" key="3">
    <source>
        <dbReference type="EMBL" id="CDN88912.1"/>
    </source>
</evidence>
<dbReference type="Gene3D" id="3.40.190.10">
    <property type="entry name" value="Periplasmic binding protein-like II"/>
    <property type="match status" value="1"/>
</dbReference>
<proteinExistence type="inferred from homology"/>
<dbReference type="PIRSF" id="PIRSF017082">
    <property type="entry name" value="YflP"/>
    <property type="match status" value="1"/>
</dbReference>
<evidence type="ECO:0000256" key="2">
    <source>
        <dbReference type="SAM" id="SignalP"/>
    </source>
</evidence>
<accession>A0A1L1PFS4</accession>
<dbReference type="AlphaFoldDB" id="A0A1L1PFS4"/>
<protein>
    <submittedName>
        <fullName evidence="3">Uncharacterized protein</fullName>
    </submittedName>
</protein>
<dbReference type="PANTHER" id="PTHR42928:SF5">
    <property type="entry name" value="BLR1237 PROTEIN"/>
    <property type="match status" value="1"/>
</dbReference>
<comment type="similarity">
    <text evidence="1">Belongs to the UPF0065 (bug) family.</text>
</comment>
<evidence type="ECO:0000313" key="4">
    <source>
        <dbReference type="Proteomes" id="UP000028878"/>
    </source>
</evidence>
<dbReference type="InterPro" id="IPR042100">
    <property type="entry name" value="Bug_dom1"/>
</dbReference>
<dbReference type="InterPro" id="IPR005064">
    <property type="entry name" value="BUG"/>
</dbReference>
<dbReference type="SUPFAM" id="SSF53850">
    <property type="entry name" value="Periplasmic binding protein-like II"/>
    <property type="match status" value="1"/>
</dbReference>
<dbReference type="CDD" id="cd13578">
    <property type="entry name" value="PBP2_Bug27"/>
    <property type="match status" value="1"/>
</dbReference>
<reference evidence="4" key="2">
    <citation type="submission" date="2014-11" db="EMBL/GenBank/DDBJ databases">
        <title>Draft genome sequence of Hydrogenophaga intermedia S1.</title>
        <authorList>
            <person name="Gan H.M."/>
            <person name="Chew T.H."/>
            <person name="Stolz A."/>
        </authorList>
    </citation>
    <scope>NUCLEOTIDE SEQUENCE [LARGE SCALE GENOMIC DNA]</scope>
    <source>
        <strain evidence="4">S1</strain>
    </source>
</reference>
<dbReference type="EMBL" id="CCAE010000031">
    <property type="protein sequence ID" value="CDN88912.1"/>
    <property type="molecule type" value="Genomic_DNA"/>
</dbReference>